<feature type="non-terminal residue" evidence="1">
    <location>
        <position position="263"/>
    </location>
</feature>
<accession>A0A8J6U676</accession>
<feature type="non-terminal residue" evidence="1">
    <location>
        <position position="1"/>
    </location>
</feature>
<reference evidence="1 2" key="1">
    <citation type="journal article" date="2018" name="J. Microbiol.">
        <title>Aestuariibaculum marinum sp. nov., a marine bacterium isolated from seawater in South Korea.</title>
        <authorList>
            <person name="Choi J."/>
            <person name="Lee D."/>
            <person name="Jang J.H."/>
            <person name="Cha S."/>
            <person name="Seo T."/>
        </authorList>
    </citation>
    <scope>NUCLEOTIDE SEQUENCE [LARGE SCALE GENOMIC DNA]</scope>
    <source>
        <strain evidence="1 2">IP7</strain>
    </source>
</reference>
<dbReference type="Proteomes" id="UP000621516">
    <property type="component" value="Unassembled WGS sequence"/>
</dbReference>
<protein>
    <submittedName>
        <fullName evidence="1">Uncharacterized protein</fullName>
    </submittedName>
</protein>
<evidence type="ECO:0000313" key="1">
    <source>
        <dbReference type="EMBL" id="MBD0825535.1"/>
    </source>
</evidence>
<name>A0A8J6U676_9FLAO</name>
<dbReference type="RefSeq" id="WP_188224823.1">
    <property type="nucleotide sequence ID" value="NZ_JACVXD010000037.1"/>
</dbReference>
<proteinExistence type="predicted"/>
<gene>
    <name evidence="1" type="ORF">ICJ85_16125</name>
</gene>
<dbReference type="AlphaFoldDB" id="A0A8J6U676"/>
<comment type="caution">
    <text evidence="1">The sequence shown here is derived from an EMBL/GenBank/DDBJ whole genome shotgun (WGS) entry which is preliminary data.</text>
</comment>
<evidence type="ECO:0000313" key="2">
    <source>
        <dbReference type="Proteomes" id="UP000621516"/>
    </source>
</evidence>
<dbReference type="EMBL" id="JACVXD010000037">
    <property type="protein sequence ID" value="MBD0825535.1"/>
    <property type="molecule type" value="Genomic_DNA"/>
</dbReference>
<sequence length="263" mass="30608">LTQGWRRYIWNIENLKESHQNAKPFLSDSLTGVVRLQKSNKKEEPKSKIVIAFTGDSLRGKDMIMTDNFGKFNISAKHFKMSEQSYLYIKPMTPEKPKYIININDNTFETLNKKRTALTLNYPNSKVTEQNTEQQNFDFVSSEKTNKLEEIQIKAKKKKVFRDKYLSTLDSLAKINLVNDYVAPCGTLNCPACKTGTKPIEGKTYSAWVSNRDPGPHTYYFKAEEKKTITYQYPKLTEEEILKKFNLIMLKGYYGKREFYNPV</sequence>
<keyword evidence="2" id="KW-1185">Reference proteome</keyword>
<organism evidence="1 2">
    <name type="scientific">Aestuariibaculum marinum</name>
    <dbReference type="NCBI Taxonomy" id="2683592"/>
    <lineage>
        <taxon>Bacteria</taxon>
        <taxon>Pseudomonadati</taxon>
        <taxon>Bacteroidota</taxon>
        <taxon>Flavobacteriia</taxon>
        <taxon>Flavobacteriales</taxon>
        <taxon>Flavobacteriaceae</taxon>
    </lineage>
</organism>